<dbReference type="Pfam" id="PF01230">
    <property type="entry name" value="HIT"/>
    <property type="match status" value="1"/>
</dbReference>
<dbReference type="SUPFAM" id="SSF54197">
    <property type="entry name" value="HIT-like"/>
    <property type="match status" value="1"/>
</dbReference>
<dbReference type="PROSITE" id="PS51084">
    <property type="entry name" value="HIT_2"/>
    <property type="match status" value="1"/>
</dbReference>
<evidence type="ECO:0000313" key="4">
    <source>
        <dbReference type="Proteomes" id="UP001519332"/>
    </source>
</evidence>
<dbReference type="Gene3D" id="3.30.428.10">
    <property type="entry name" value="HIT-like"/>
    <property type="match status" value="1"/>
</dbReference>
<keyword evidence="4" id="KW-1185">Reference proteome</keyword>
<dbReference type="Proteomes" id="UP001519332">
    <property type="component" value="Unassembled WGS sequence"/>
</dbReference>
<dbReference type="RefSeq" id="WP_209642996.1">
    <property type="nucleotide sequence ID" value="NZ_JAGINW010000001.1"/>
</dbReference>
<organism evidence="3 4">
    <name type="scientific">Kibdelosporangium banguiense</name>
    <dbReference type="NCBI Taxonomy" id="1365924"/>
    <lineage>
        <taxon>Bacteria</taxon>
        <taxon>Bacillati</taxon>
        <taxon>Actinomycetota</taxon>
        <taxon>Actinomycetes</taxon>
        <taxon>Pseudonocardiales</taxon>
        <taxon>Pseudonocardiaceae</taxon>
        <taxon>Kibdelosporangium</taxon>
    </lineage>
</organism>
<dbReference type="PRINTS" id="PR00332">
    <property type="entry name" value="HISTRIAD"/>
</dbReference>
<proteinExistence type="predicted"/>
<dbReference type="InterPro" id="IPR036265">
    <property type="entry name" value="HIT-like_sf"/>
</dbReference>
<dbReference type="PROSITE" id="PS00892">
    <property type="entry name" value="HIT_1"/>
    <property type="match status" value="1"/>
</dbReference>
<feature type="short sequence motif" description="Histidine triad motif" evidence="1">
    <location>
        <begin position="94"/>
        <end position="98"/>
    </location>
</feature>
<evidence type="ECO:0000313" key="3">
    <source>
        <dbReference type="EMBL" id="MBP2325852.1"/>
    </source>
</evidence>
<dbReference type="InterPro" id="IPR019808">
    <property type="entry name" value="Histidine_triad_CS"/>
</dbReference>
<evidence type="ECO:0000259" key="2">
    <source>
        <dbReference type="PROSITE" id="PS51084"/>
    </source>
</evidence>
<accession>A0ABS4TN62</accession>
<reference evidence="3 4" key="1">
    <citation type="submission" date="2021-03" db="EMBL/GenBank/DDBJ databases">
        <title>Sequencing the genomes of 1000 actinobacteria strains.</title>
        <authorList>
            <person name="Klenk H.-P."/>
        </authorList>
    </citation>
    <scope>NUCLEOTIDE SEQUENCE [LARGE SCALE GENOMIC DNA]</scope>
    <source>
        <strain evidence="3 4">DSM 46670</strain>
    </source>
</reference>
<dbReference type="PANTHER" id="PTHR46648:SF1">
    <property type="entry name" value="ADENOSINE 5'-MONOPHOSPHORAMIDASE HNT1"/>
    <property type="match status" value="1"/>
</dbReference>
<protein>
    <submittedName>
        <fullName evidence="3">Histidine triad (HIT) family protein</fullName>
    </submittedName>
</protein>
<gene>
    <name evidence="3" type="ORF">JOF56_006237</name>
</gene>
<dbReference type="InterPro" id="IPR011146">
    <property type="entry name" value="HIT-like"/>
</dbReference>
<dbReference type="InterPro" id="IPR001310">
    <property type="entry name" value="Histidine_triad_HIT"/>
</dbReference>
<dbReference type="EMBL" id="JAGINW010000001">
    <property type="protein sequence ID" value="MBP2325852.1"/>
    <property type="molecule type" value="Genomic_DNA"/>
</dbReference>
<sequence length="135" mass="14410">MACLFCEILAGGKPASIVTTDPAGTAFLDIRPVFKGHTLVVPPTHIETLADLPASDLAGFFGFVQRIAVAVQEGLGAQGTFVAMNNVVSQSVPHLHVHVVPRTKGDGLRGFFWPRTKYASSEEAESYAADIRAKM</sequence>
<comment type="caution">
    <text evidence="3">The sequence shown here is derived from an EMBL/GenBank/DDBJ whole genome shotgun (WGS) entry which is preliminary data.</text>
</comment>
<evidence type="ECO:0000256" key="1">
    <source>
        <dbReference type="PROSITE-ProRule" id="PRU00464"/>
    </source>
</evidence>
<dbReference type="PANTHER" id="PTHR46648">
    <property type="entry name" value="HIT FAMILY PROTEIN 1"/>
    <property type="match status" value="1"/>
</dbReference>
<name>A0ABS4TN62_9PSEU</name>
<feature type="domain" description="HIT" evidence="2">
    <location>
        <begin position="4"/>
        <end position="109"/>
    </location>
</feature>